<dbReference type="InterPro" id="IPR050206">
    <property type="entry name" value="FtsK/SpoIIIE/SftA"/>
</dbReference>
<keyword evidence="3 5" id="KW-0067">ATP-binding</keyword>
<comment type="caution">
    <text evidence="7">The sequence shown here is derived from an EMBL/GenBank/DDBJ whole genome shotgun (WGS) entry which is preliminary data.</text>
</comment>
<gene>
    <name evidence="7" type="ORF">EGK74_03840</name>
</gene>
<keyword evidence="8" id="KW-1185">Reference proteome</keyword>
<dbReference type="GO" id="GO:0005524">
    <property type="term" value="F:ATP binding"/>
    <property type="evidence" value="ECO:0007669"/>
    <property type="project" value="UniProtKB-UniRule"/>
</dbReference>
<dbReference type="Pfam" id="PF01580">
    <property type="entry name" value="FtsK_SpoIIIE"/>
    <property type="match status" value="1"/>
</dbReference>
<dbReference type="InterPro" id="IPR003593">
    <property type="entry name" value="AAA+_ATPase"/>
</dbReference>
<comment type="subcellular location">
    <subcellularLocation>
        <location evidence="1">Endomembrane system</location>
    </subcellularLocation>
</comment>
<evidence type="ECO:0000313" key="7">
    <source>
        <dbReference type="EMBL" id="RPD89586.1"/>
    </source>
</evidence>
<proteinExistence type="predicted"/>
<dbReference type="EMBL" id="RPFL01000006">
    <property type="protein sequence ID" value="RPD89586.1"/>
    <property type="molecule type" value="Genomic_DNA"/>
</dbReference>
<feature type="domain" description="FtsK" evidence="6">
    <location>
        <begin position="301"/>
        <end position="484"/>
    </location>
</feature>
<dbReference type="SUPFAM" id="SSF52540">
    <property type="entry name" value="P-loop containing nucleoside triphosphate hydrolases"/>
    <property type="match status" value="1"/>
</dbReference>
<dbReference type="AlphaFoldDB" id="A0A3N4N7M5"/>
<evidence type="ECO:0000256" key="1">
    <source>
        <dbReference type="ARBA" id="ARBA00004308"/>
    </source>
</evidence>
<protein>
    <submittedName>
        <fullName evidence="7">DNA translocase FtsK</fullName>
    </submittedName>
</protein>
<feature type="binding site" evidence="5">
    <location>
        <begin position="318"/>
        <end position="325"/>
    </location>
    <ligand>
        <name>ATP</name>
        <dbReference type="ChEBI" id="CHEBI:30616"/>
    </ligand>
</feature>
<evidence type="ECO:0000313" key="8">
    <source>
        <dbReference type="Proteomes" id="UP000272412"/>
    </source>
</evidence>
<dbReference type="OrthoDB" id="233350at2"/>
<evidence type="ECO:0000256" key="3">
    <source>
        <dbReference type="ARBA" id="ARBA00022840"/>
    </source>
</evidence>
<evidence type="ECO:0000259" key="6">
    <source>
        <dbReference type="PROSITE" id="PS50901"/>
    </source>
</evidence>
<organism evidence="7 8">
    <name type="scientific">Neisseria weixii</name>
    <dbReference type="NCBI Taxonomy" id="1853276"/>
    <lineage>
        <taxon>Bacteria</taxon>
        <taxon>Pseudomonadati</taxon>
        <taxon>Pseudomonadota</taxon>
        <taxon>Betaproteobacteria</taxon>
        <taxon>Neisseriales</taxon>
        <taxon>Neisseriaceae</taxon>
        <taxon>Neisseria</taxon>
    </lineage>
</organism>
<dbReference type="RefSeq" id="WP_123803936.1">
    <property type="nucleotide sequence ID" value="NZ_RPFL01000006.1"/>
</dbReference>
<name>A0A3N4N7M5_9NEIS</name>
<dbReference type="CDD" id="cd01127">
    <property type="entry name" value="TrwB_TraG_TraD_VirD4"/>
    <property type="match status" value="1"/>
</dbReference>
<dbReference type="InterPro" id="IPR027417">
    <property type="entry name" value="P-loop_NTPase"/>
</dbReference>
<dbReference type="SMART" id="SM00382">
    <property type="entry name" value="AAA"/>
    <property type="match status" value="1"/>
</dbReference>
<dbReference type="PANTHER" id="PTHR22683:SF41">
    <property type="entry name" value="DNA TRANSLOCASE FTSK"/>
    <property type="match status" value="1"/>
</dbReference>
<reference evidence="7 8" key="1">
    <citation type="submission" date="2018-11" db="EMBL/GenBank/DDBJ databases">
        <title>Neisseria weixii sp. nov. isolated from the rectal contents of plateau pika (Ochotona cruzoniae).</title>
        <authorList>
            <person name="Zhang G."/>
        </authorList>
    </citation>
    <scope>NUCLEOTIDE SEQUENCE [LARGE SCALE GENOMIC DNA]</scope>
    <source>
        <strain evidence="7 8">10009</strain>
    </source>
</reference>
<dbReference type="Proteomes" id="UP000272412">
    <property type="component" value="Unassembled WGS sequence"/>
</dbReference>
<evidence type="ECO:0000256" key="4">
    <source>
        <dbReference type="ARBA" id="ARBA00024784"/>
    </source>
</evidence>
<accession>A0A3N4N7M5</accession>
<comment type="function">
    <text evidence="4">Essential cell division protein that coordinates cell division and chromosome segregation. The N-terminus is involved in assembly of the cell-division machinery. The C-terminus functions as a DNA motor that moves dsDNA in an ATP-dependent manner towards the dif recombination site, which is located within the replication terminus region. Translocation stops specifically at Xer-dif sites, where FtsK interacts with the Xer recombinase, allowing activation of chromosome unlinking by recombination. FtsK orienting polar sequences (KOPS) guide the direction of DNA translocation. FtsK can remove proteins from DNA as it translocates, but translocation stops specifically at XerCD-dif site, thereby preventing removal of XerC and XerD from dif.</text>
</comment>
<keyword evidence="2 5" id="KW-0547">Nucleotide-binding</keyword>
<dbReference type="GO" id="GO:0003677">
    <property type="term" value="F:DNA binding"/>
    <property type="evidence" value="ECO:0007669"/>
    <property type="project" value="InterPro"/>
</dbReference>
<sequence length="518" mass="59163">MYQLEHTDKDWDTDFFHTLMGEKRIISSIEAKEIRNKLSDAGALPPFDGHFDWAMLCMGYCFVKGFTDSPNRMIPAPNAKGTEISSFQTCFQDYSRLWLVMLSDALFRLNPDKKVGKDDLYTLIHSLWHTGAVELWNLWEGCKRFKPDDELAARQTFLNELTELAVKNAGLGRMINFSEEKTVSDKKDFVDLMIEALQSMGKGVKKLEFDKSGVRYDFYLLQFSEYNDWEKIHERFCSALGVEDNTIVAERETGLPHAYKLKVKRSENNWQHLDKTFFQTALKQYSGNEIMPLCLGADETGKPVFDDLHKARHILVGGTTGAGKSVMVRTLLHSLFELMPSEKVKIAIFDPANDYAVFKDKANLWNGQIHGNRDEMRGLLQEFVEEMDRRLNLLKEYDATEIRLLPEHIRPNYLIILVEELAALLDNDKEAEKPLVQLLQEGRKTGIHLIMATQEPDSKTFSARLRANIPSRIALKVSKPGSSEMILGETGAELLLGKGDHLVKWDNGTPFFLHGFDV</sequence>
<dbReference type="Gene3D" id="3.40.50.300">
    <property type="entry name" value="P-loop containing nucleotide triphosphate hydrolases"/>
    <property type="match status" value="1"/>
</dbReference>
<dbReference type="InterPro" id="IPR002543">
    <property type="entry name" value="FtsK_dom"/>
</dbReference>
<evidence type="ECO:0000256" key="2">
    <source>
        <dbReference type="ARBA" id="ARBA00022741"/>
    </source>
</evidence>
<dbReference type="PANTHER" id="PTHR22683">
    <property type="entry name" value="SPORULATION PROTEIN RELATED"/>
    <property type="match status" value="1"/>
</dbReference>
<dbReference type="PROSITE" id="PS50901">
    <property type="entry name" value="FTSK"/>
    <property type="match status" value="1"/>
</dbReference>
<evidence type="ECO:0000256" key="5">
    <source>
        <dbReference type="PROSITE-ProRule" id="PRU00289"/>
    </source>
</evidence>